<dbReference type="GO" id="GO:0004144">
    <property type="term" value="F:diacylglycerol O-acyltransferase activity"/>
    <property type="evidence" value="ECO:0007669"/>
    <property type="project" value="UniProtKB-ARBA"/>
</dbReference>
<evidence type="ECO:0000313" key="4">
    <source>
        <dbReference type="EMBL" id="KAF5740581.1"/>
    </source>
</evidence>
<evidence type="ECO:0000313" key="5">
    <source>
        <dbReference type="Proteomes" id="UP000593562"/>
    </source>
</evidence>
<dbReference type="AlphaFoldDB" id="A0A7J7D2M1"/>
<organism evidence="4 5">
    <name type="scientific">Tripterygium wilfordii</name>
    <name type="common">Thunder God vine</name>
    <dbReference type="NCBI Taxonomy" id="458696"/>
    <lineage>
        <taxon>Eukaryota</taxon>
        <taxon>Viridiplantae</taxon>
        <taxon>Streptophyta</taxon>
        <taxon>Embryophyta</taxon>
        <taxon>Tracheophyta</taxon>
        <taxon>Spermatophyta</taxon>
        <taxon>Magnoliopsida</taxon>
        <taxon>eudicotyledons</taxon>
        <taxon>Gunneridae</taxon>
        <taxon>Pentapetalae</taxon>
        <taxon>rosids</taxon>
        <taxon>fabids</taxon>
        <taxon>Celastrales</taxon>
        <taxon>Celastraceae</taxon>
        <taxon>Tripterygium</taxon>
    </lineage>
</organism>
<name>A0A7J7D2M1_TRIWF</name>
<protein>
    <recommendedName>
        <fullName evidence="6">Acyltransferase</fullName>
    </recommendedName>
</protein>
<evidence type="ECO:0008006" key="6">
    <source>
        <dbReference type="Google" id="ProtNLM"/>
    </source>
</evidence>
<accession>A0A7J7D2M1</accession>
<dbReference type="InParanoid" id="A0A7J7D2M1"/>
<gene>
    <name evidence="4" type="ORF">HS088_TW11G00655</name>
</gene>
<dbReference type="PANTHER" id="PTHR22753:SF14">
    <property type="entry name" value="MONOACYLGLYCEROL_DIACYLGLYCEROL O-ACYLTRANSFERASE"/>
    <property type="match status" value="1"/>
</dbReference>
<dbReference type="GO" id="GO:0016020">
    <property type="term" value="C:membrane"/>
    <property type="evidence" value="ECO:0007669"/>
    <property type="project" value="TreeGrafter"/>
</dbReference>
<comment type="similarity">
    <text evidence="1">Belongs to the diacylglycerol acyltransferase family.</text>
</comment>
<keyword evidence="3" id="KW-0012">Acyltransferase</keyword>
<dbReference type="GO" id="GO:0019432">
    <property type="term" value="P:triglyceride biosynthetic process"/>
    <property type="evidence" value="ECO:0007669"/>
    <property type="project" value="UniProtKB-ARBA"/>
</dbReference>
<dbReference type="InterPro" id="IPR007130">
    <property type="entry name" value="DAGAT"/>
</dbReference>
<comment type="caution">
    <text evidence="4">The sequence shown here is derived from an EMBL/GenBank/DDBJ whole genome shotgun (WGS) entry which is preliminary data.</text>
</comment>
<reference evidence="4 5" key="1">
    <citation type="journal article" date="2020" name="Nat. Commun.">
        <title>Genome of Tripterygium wilfordii and identification of cytochrome P450 involved in triptolide biosynthesis.</title>
        <authorList>
            <person name="Tu L."/>
            <person name="Su P."/>
            <person name="Zhang Z."/>
            <person name="Gao L."/>
            <person name="Wang J."/>
            <person name="Hu T."/>
            <person name="Zhou J."/>
            <person name="Zhang Y."/>
            <person name="Zhao Y."/>
            <person name="Liu Y."/>
            <person name="Song Y."/>
            <person name="Tong Y."/>
            <person name="Lu Y."/>
            <person name="Yang J."/>
            <person name="Xu C."/>
            <person name="Jia M."/>
            <person name="Peters R.J."/>
            <person name="Huang L."/>
            <person name="Gao W."/>
        </authorList>
    </citation>
    <scope>NUCLEOTIDE SEQUENCE [LARGE SCALE GENOMIC DNA]</scope>
    <source>
        <strain evidence="5">cv. XIE 37</strain>
        <tissue evidence="4">Leaf</tissue>
    </source>
</reference>
<dbReference type="Pfam" id="PF03982">
    <property type="entry name" value="DAGAT"/>
    <property type="match status" value="1"/>
</dbReference>
<keyword evidence="2" id="KW-0808">Transferase</keyword>
<sequence length="245" mass="28352">MGLELFSLIEEFLREKQIMVCGVAHPVLFSEKVESSSSEFFAPDWIAIMGAVPVAPSSLFKLLSTKSHILLYPGGVREALHHKKLFRPNQPEFVRMTARFGATIVPFGAIGEDDMFELALDYNDYMKIPMLNDYIRDASRKSMRIRDESFGEVASQDIFVPGILPKIYGWFNYLFRKPIETKGMEEALKDKENAKQLYDQIKYEVESNIAYLLKKREEDPYRNTLDRTLYRMLHSPLHEVPAFKP</sequence>
<keyword evidence="5" id="KW-1185">Reference proteome</keyword>
<evidence type="ECO:0000256" key="1">
    <source>
        <dbReference type="ARBA" id="ARBA00005420"/>
    </source>
</evidence>
<dbReference type="Proteomes" id="UP000593562">
    <property type="component" value="Unassembled WGS sequence"/>
</dbReference>
<dbReference type="EMBL" id="JAAARO010000011">
    <property type="protein sequence ID" value="KAF5740581.1"/>
    <property type="molecule type" value="Genomic_DNA"/>
</dbReference>
<proteinExistence type="inferred from homology"/>
<evidence type="ECO:0000256" key="2">
    <source>
        <dbReference type="ARBA" id="ARBA00022679"/>
    </source>
</evidence>
<dbReference type="PANTHER" id="PTHR22753">
    <property type="entry name" value="TRANSMEMBRANE PROTEIN 68"/>
    <property type="match status" value="1"/>
</dbReference>
<evidence type="ECO:0000256" key="3">
    <source>
        <dbReference type="ARBA" id="ARBA00023315"/>
    </source>
</evidence>